<sequence>MKTFKIASQNSKADKMRISDSWFGALLAVPALIVVIVFILYPLSYNLYVGFFQHSLSSPDKFVGLGNYTDLLGDRLFWLGLKKSFIYMLGSTAFVFTIGLIQAHVLSRLGGKRGSTAYRLGTVVVWSIPLIIAGLFWASMFNEEIGIINYILDIIGTGAIPWQSDPNWALFSVIIADAWRRIPFMAVLVLAGLEGIPNELYEAAYIDGADKWDTFRNISLPMNRFAIMKGTVLSAMFSFRAVSVVFAMTMGGPYKGTYVEALYLFRNVYSYLKFGTAAAIGVYILLFICMFAGPVLIYLVKEGAT</sequence>
<keyword evidence="6 7" id="KW-0472">Membrane</keyword>
<comment type="subcellular location">
    <subcellularLocation>
        <location evidence="1 7">Cell membrane</location>
        <topology evidence="1 7">Multi-pass membrane protein</topology>
    </subcellularLocation>
</comment>
<comment type="similarity">
    <text evidence="7">Belongs to the binding-protein-dependent transport system permease family.</text>
</comment>
<dbReference type="Gene3D" id="1.10.3720.10">
    <property type="entry name" value="MetI-like"/>
    <property type="match status" value="1"/>
</dbReference>
<evidence type="ECO:0000256" key="5">
    <source>
        <dbReference type="ARBA" id="ARBA00022989"/>
    </source>
</evidence>
<evidence type="ECO:0000313" key="9">
    <source>
        <dbReference type="EMBL" id="KXA89983.1"/>
    </source>
</evidence>
<evidence type="ECO:0000256" key="6">
    <source>
        <dbReference type="ARBA" id="ARBA00023136"/>
    </source>
</evidence>
<dbReference type="InterPro" id="IPR051393">
    <property type="entry name" value="ABC_transporter_permease"/>
</dbReference>
<evidence type="ECO:0000313" key="10">
    <source>
        <dbReference type="Proteomes" id="UP000070163"/>
    </source>
</evidence>
<name>A0A133U710_9EURY</name>
<reference evidence="9 10" key="1">
    <citation type="journal article" date="2016" name="Sci. Rep.">
        <title>Metabolic traits of an uncultured archaeal lineage -MSBL1- from brine pools of the Red Sea.</title>
        <authorList>
            <person name="Mwirichia R."/>
            <person name="Alam I."/>
            <person name="Rashid M."/>
            <person name="Vinu M."/>
            <person name="Ba-Alawi W."/>
            <person name="Anthony Kamau A."/>
            <person name="Kamanda Ngugi D."/>
            <person name="Goker M."/>
            <person name="Klenk H.P."/>
            <person name="Bajic V."/>
            <person name="Stingl U."/>
        </authorList>
    </citation>
    <scope>NUCLEOTIDE SEQUENCE [LARGE SCALE GENOMIC DNA]</scope>
    <source>
        <strain evidence="9">SCGC-AAA259A05</strain>
    </source>
</reference>
<keyword evidence="5 7" id="KW-1133">Transmembrane helix</keyword>
<evidence type="ECO:0000259" key="8">
    <source>
        <dbReference type="PROSITE" id="PS50928"/>
    </source>
</evidence>
<organism evidence="9 10">
    <name type="scientific">candidate division MSBL1 archaeon SCGC-AAA259A05</name>
    <dbReference type="NCBI Taxonomy" id="1698259"/>
    <lineage>
        <taxon>Archaea</taxon>
        <taxon>Methanobacteriati</taxon>
        <taxon>Methanobacteriota</taxon>
        <taxon>candidate division MSBL1</taxon>
    </lineage>
</organism>
<dbReference type="PROSITE" id="PS50928">
    <property type="entry name" value="ABC_TM1"/>
    <property type="match status" value="1"/>
</dbReference>
<proteinExistence type="inferred from homology"/>
<dbReference type="SUPFAM" id="SSF161098">
    <property type="entry name" value="MetI-like"/>
    <property type="match status" value="1"/>
</dbReference>
<evidence type="ECO:0000256" key="1">
    <source>
        <dbReference type="ARBA" id="ARBA00004651"/>
    </source>
</evidence>
<feature type="transmembrane region" description="Helical" evidence="7">
    <location>
        <begin position="274"/>
        <end position="300"/>
    </location>
</feature>
<accession>A0A133U710</accession>
<dbReference type="GO" id="GO:0005886">
    <property type="term" value="C:plasma membrane"/>
    <property type="evidence" value="ECO:0007669"/>
    <property type="project" value="UniProtKB-SubCell"/>
</dbReference>
<dbReference type="Proteomes" id="UP000070163">
    <property type="component" value="Unassembled WGS sequence"/>
</dbReference>
<feature type="transmembrane region" description="Helical" evidence="7">
    <location>
        <begin position="21"/>
        <end position="41"/>
    </location>
</feature>
<feature type="transmembrane region" description="Helical" evidence="7">
    <location>
        <begin position="85"/>
        <end position="106"/>
    </location>
</feature>
<keyword evidence="3" id="KW-1003">Cell membrane</keyword>
<dbReference type="InterPro" id="IPR000515">
    <property type="entry name" value="MetI-like"/>
</dbReference>
<feature type="transmembrane region" description="Helical" evidence="7">
    <location>
        <begin position="232"/>
        <end position="254"/>
    </location>
</feature>
<dbReference type="GO" id="GO:0055085">
    <property type="term" value="P:transmembrane transport"/>
    <property type="evidence" value="ECO:0007669"/>
    <property type="project" value="InterPro"/>
</dbReference>
<evidence type="ECO:0000256" key="2">
    <source>
        <dbReference type="ARBA" id="ARBA00022448"/>
    </source>
</evidence>
<evidence type="ECO:0000256" key="3">
    <source>
        <dbReference type="ARBA" id="ARBA00022475"/>
    </source>
</evidence>
<protein>
    <recommendedName>
        <fullName evidence="8">ABC transmembrane type-1 domain-containing protein</fullName>
    </recommendedName>
</protein>
<dbReference type="EMBL" id="LHXJ01000058">
    <property type="protein sequence ID" value="KXA89983.1"/>
    <property type="molecule type" value="Genomic_DNA"/>
</dbReference>
<dbReference type="PANTHER" id="PTHR30193">
    <property type="entry name" value="ABC TRANSPORTER PERMEASE PROTEIN"/>
    <property type="match status" value="1"/>
</dbReference>
<keyword evidence="2 7" id="KW-0813">Transport</keyword>
<gene>
    <name evidence="9" type="ORF">AKJ57_04590</name>
</gene>
<evidence type="ECO:0000256" key="4">
    <source>
        <dbReference type="ARBA" id="ARBA00022692"/>
    </source>
</evidence>
<keyword evidence="4 7" id="KW-0812">Transmembrane</keyword>
<comment type="caution">
    <text evidence="9">The sequence shown here is derived from an EMBL/GenBank/DDBJ whole genome shotgun (WGS) entry which is preliminary data.</text>
</comment>
<keyword evidence="10" id="KW-1185">Reference proteome</keyword>
<dbReference type="Pfam" id="PF00528">
    <property type="entry name" value="BPD_transp_1"/>
    <property type="match status" value="1"/>
</dbReference>
<dbReference type="AlphaFoldDB" id="A0A133U710"/>
<dbReference type="CDD" id="cd06261">
    <property type="entry name" value="TM_PBP2"/>
    <property type="match status" value="1"/>
</dbReference>
<feature type="transmembrane region" description="Helical" evidence="7">
    <location>
        <begin position="118"/>
        <end position="139"/>
    </location>
</feature>
<dbReference type="PANTHER" id="PTHR30193:SF37">
    <property type="entry name" value="INNER MEMBRANE ABC TRANSPORTER PERMEASE PROTEIN YCJO"/>
    <property type="match status" value="1"/>
</dbReference>
<dbReference type="InterPro" id="IPR035906">
    <property type="entry name" value="MetI-like_sf"/>
</dbReference>
<evidence type="ECO:0000256" key="7">
    <source>
        <dbReference type="RuleBase" id="RU363032"/>
    </source>
</evidence>
<feature type="domain" description="ABC transmembrane type-1" evidence="8">
    <location>
        <begin position="81"/>
        <end position="295"/>
    </location>
</feature>